<keyword evidence="3" id="KW-1185">Reference proteome</keyword>
<feature type="compositionally biased region" description="Basic and acidic residues" evidence="1">
    <location>
        <begin position="33"/>
        <end position="52"/>
    </location>
</feature>
<proteinExistence type="predicted"/>
<evidence type="ECO:0000313" key="2">
    <source>
        <dbReference type="EMBL" id="WXA99627.1"/>
    </source>
</evidence>
<evidence type="ECO:0008006" key="4">
    <source>
        <dbReference type="Google" id="ProtNLM"/>
    </source>
</evidence>
<dbReference type="EMBL" id="CP089982">
    <property type="protein sequence ID" value="WXA99627.1"/>
    <property type="molecule type" value="Genomic_DNA"/>
</dbReference>
<gene>
    <name evidence="2" type="ORF">LZC95_22775</name>
</gene>
<reference evidence="2 3" key="1">
    <citation type="submission" date="2021-12" db="EMBL/GenBank/DDBJ databases">
        <title>Discovery of the Pendulisporaceae a myxobacterial family with distinct sporulation behavior and unique specialized metabolism.</title>
        <authorList>
            <person name="Garcia R."/>
            <person name="Popoff A."/>
            <person name="Bader C.D."/>
            <person name="Loehr J."/>
            <person name="Walesch S."/>
            <person name="Walt C."/>
            <person name="Boldt J."/>
            <person name="Bunk B."/>
            <person name="Haeckl F.J.F.P.J."/>
            <person name="Gunesch A.P."/>
            <person name="Birkelbach J."/>
            <person name="Nuebel U."/>
            <person name="Pietschmann T."/>
            <person name="Bach T."/>
            <person name="Mueller R."/>
        </authorList>
    </citation>
    <scope>NUCLEOTIDE SEQUENCE [LARGE SCALE GENOMIC DNA]</scope>
    <source>
        <strain evidence="2 3">MSr12523</strain>
    </source>
</reference>
<organism evidence="2 3">
    <name type="scientific">Pendulispora brunnea</name>
    <dbReference type="NCBI Taxonomy" id="2905690"/>
    <lineage>
        <taxon>Bacteria</taxon>
        <taxon>Pseudomonadati</taxon>
        <taxon>Myxococcota</taxon>
        <taxon>Myxococcia</taxon>
        <taxon>Myxococcales</taxon>
        <taxon>Sorangiineae</taxon>
        <taxon>Pendulisporaceae</taxon>
        <taxon>Pendulispora</taxon>
    </lineage>
</organism>
<dbReference type="Proteomes" id="UP001379533">
    <property type="component" value="Chromosome"/>
</dbReference>
<feature type="region of interest" description="Disordered" evidence="1">
    <location>
        <begin position="1"/>
        <end position="52"/>
    </location>
</feature>
<protein>
    <recommendedName>
        <fullName evidence="4">8-amino-7-oxononanoate synthase</fullName>
    </recommendedName>
</protein>
<dbReference type="RefSeq" id="WP_394850268.1">
    <property type="nucleotide sequence ID" value="NZ_CP089982.1"/>
</dbReference>
<evidence type="ECO:0000256" key="1">
    <source>
        <dbReference type="SAM" id="MobiDB-lite"/>
    </source>
</evidence>
<sequence length="648" mass="73843">MTAQNGEKAEQTGQTGQSQQTGQTPDQSGQTAKLEKCEGLHIYPKKDTNDGDPVRMFMIVDETGGTVAVGKPFEWQIRKHTDDADQGDRAGEAAKSEWAPLPEQLWEPLHPENSAIRLNTGRIEKGFYDIRAVRRRGQVLESSEHSLVQVKDLPPVAFVSFTGSAPGPVVQPTPVAVTLGRAHVPPTKDEILWIAIRASTSQLQYDVYEKFVEAFLARRPPHKRGNGRGKHKHEWDLSGETAWMISNYGPYRVLKFATEVFVMTRCGVLPSEPLELDLAEEEARFGHTLPKKFEEMWSDYLIPIASEGDDGQALILPYLDIIRRKLGDLSGPRSSYSGIVDDQCGYLQNKLVFPCMLELIWSYWHEEGMLVQTMNAITQRFQNVRGPNGRDPLANLEIDPLRPLSQLLWGFVQDEPNRLSVLRRGHEYEHHYGFTLHGKVMKDLRTIDRRSKFLESFHNLLHRCTKFYREDDDTTVVADGFPILNAIKETHYVLAHGAHNQFGDLPASGRQEMLMQQYILSRPEMREFLGGRVMVPYPERWMDRVDAVKVLKGWTDASVVHFRDLAVFGEQIVLSIRYGAWSLENTPNSAANWARYWRAEIQGYIHAYRAVTGIDLTAELTDQRQATERYLPPSFHLRNRLLTQQAVK</sequence>
<feature type="compositionally biased region" description="Low complexity" evidence="1">
    <location>
        <begin position="11"/>
        <end position="31"/>
    </location>
</feature>
<accession>A0ABZ2KLU7</accession>
<evidence type="ECO:0000313" key="3">
    <source>
        <dbReference type="Proteomes" id="UP001379533"/>
    </source>
</evidence>
<name>A0ABZ2KLU7_9BACT</name>